<comment type="caution">
    <text evidence="9">The sequence shown here is derived from an EMBL/GenBank/DDBJ whole genome shotgun (WGS) entry which is preliminary data.</text>
</comment>
<dbReference type="SUPFAM" id="SSF49785">
    <property type="entry name" value="Galactose-binding domain-like"/>
    <property type="match status" value="1"/>
</dbReference>
<dbReference type="InterPro" id="IPR013780">
    <property type="entry name" value="Glyco_hydro_b"/>
</dbReference>
<evidence type="ECO:0000313" key="9">
    <source>
        <dbReference type="EMBL" id="MFD2614383.1"/>
    </source>
</evidence>
<dbReference type="Proteomes" id="UP001597541">
    <property type="component" value="Unassembled WGS sequence"/>
</dbReference>
<organism evidence="9 10">
    <name type="scientific">Paenibacillus gansuensis</name>
    <dbReference type="NCBI Taxonomy" id="306542"/>
    <lineage>
        <taxon>Bacteria</taxon>
        <taxon>Bacillati</taxon>
        <taxon>Bacillota</taxon>
        <taxon>Bacilli</taxon>
        <taxon>Bacillales</taxon>
        <taxon>Paenibacillaceae</taxon>
        <taxon>Paenibacillus</taxon>
    </lineage>
</organism>
<keyword evidence="4" id="KW-0326">Glycosidase</keyword>
<feature type="domain" description="Glycosyl hydrolase family 30 beta sandwich" evidence="8">
    <location>
        <begin position="417"/>
        <end position="477"/>
    </location>
</feature>
<comment type="similarity">
    <text evidence="1 4">Belongs to the glycosyl hydrolase 30 family.</text>
</comment>
<dbReference type="Gene3D" id="3.20.20.80">
    <property type="entry name" value="Glycosidases"/>
    <property type="match status" value="1"/>
</dbReference>
<evidence type="ECO:0000259" key="6">
    <source>
        <dbReference type="Pfam" id="PF02018"/>
    </source>
</evidence>
<evidence type="ECO:0000256" key="2">
    <source>
        <dbReference type="ARBA" id="ARBA00022729"/>
    </source>
</evidence>
<evidence type="ECO:0000313" key="10">
    <source>
        <dbReference type="Proteomes" id="UP001597541"/>
    </source>
</evidence>
<dbReference type="SUPFAM" id="SSF51445">
    <property type="entry name" value="(Trans)glycosidases"/>
    <property type="match status" value="1"/>
</dbReference>
<dbReference type="Gene3D" id="2.60.40.1180">
    <property type="entry name" value="Golgi alpha-mannosidase II"/>
    <property type="match status" value="1"/>
</dbReference>
<evidence type="ECO:0000256" key="4">
    <source>
        <dbReference type="RuleBase" id="RU361188"/>
    </source>
</evidence>
<dbReference type="InterPro" id="IPR033453">
    <property type="entry name" value="Glyco_hydro_30_TIM-barrel"/>
</dbReference>
<keyword evidence="2 5" id="KW-0732">Signal</keyword>
<dbReference type="InterPro" id="IPR001139">
    <property type="entry name" value="Glyco_hydro_30"/>
</dbReference>
<keyword evidence="10" id="KW-1185">Reference proteome</keyword>
<dbReference type="PRINTS" id="PR00843">
    <property type="entry name" value="GLHYDRLASE30"/>
</dbReference>
<evidence type="ECO:0000256" key="3">
    <source>
        <dbReference type="ARBA" id="ARBA00022801"/>
    </source>
</evidence>
<feature type="signal peptide" evidence="5">
    <location>
        <begin position="1"/>
        <end position="29"/>
    </location>
</feature>
<dbReference type="RefSeq" id="WP_377605166.1">
    <property type="nucleotide sequence ID" value="NZ_JBHUME010000011.1"/>
</dbReference>
<evidence type="ECO:0000259" key="7">
    <source>
        <dbReference type="Pfam" id="PF02055"/>
    </source>
</evidence>
<feature type="domain" description="Glycosyl hydrolase family 30 TIM-barrel" evidence="7">
    <location>
        <begin position="79"/>
        <end position="414"/>
    </location>
</feature>
<reference evidence="10" key="1">
    <citation type="journal article" date="2019" name="Int. J. Syst. Evol. Microbiol.">
        <title>The Global Catalogue of Microorganisms (GCM) 10K type strain sequencing project: providing services to taxonomists for standard genome sequencing and annotation.</title>
        <authorList>
            <consortium name="The Broad Institute Genomics Platform"/>
            <consortium name="The Broad Institute Genome Sequencing Center for Infectious Disease"/>
            <person name="Wu L."/>
            <person name="Ma J."/>
        </authorList>
    </citation>
    <scope>NUCLEOTIDE SEQUENCE [LARGE SCALE GENOMIC DNA]</scope>
    <source>
        <strain evidence="10">KCTC 3950</strain>
    </source>
</reference>
<dbReference type="Pfam" id="PF17189">
    <property type="entry name" value="Glyco_hydro_30C"/>
    <property type="match status" value="1"/>
</dbReference>
<dbReference type="Gene3D" id="2.60.120.260">
    <property type="entry name" value="Galactose-binding domain-like"/>
    <property type="match status" value="1"/>
</dbReference>
<dbReference type="PANTHER" id="PTHR11069:SF23">
    <property type="entry name" value="LYSOSOMAL ACID GLUCOSYLCERAMIDASE"/>
    <property type="match status" value="1"/>
</dbReference>
<accession>A0ABW5PIB7</accession>
<evidence type="ECO:0000256" key="5">
    <source>
        <dbReference type="SAM" id="SignalP"/>
    </source>
</evidence>
<dbReference type="GO" id="GO:0016787">
    <property type="term" value="F:hydrolase activity"/>
    <property type="evidence" value="ECO:0007669"/>
    <property type="project" value="UniProtKB-KW"/>
</dbReference>
<feature type="domain" description="CBM-cenC" evidence="6">
    <location>
        <begin position="489"/>
        <end position="606"/>
    </location>
</feature>
<keyword evidence="3 4" id="KW-0378">Hydrolase</keyword>
<dbReference type="Pfam" id="PF02018">
    <property type="entry name" value="CBM_4_9"/>
    <property type="match status" value="1"/>
</dbReference>
<sequence length="632" mass="68554">MKKKAFKWLAVALCAGLLQQPILMPKASAAGEVVSVYLTTADKSNLLTAKPTMNFQADSGTNSTTIDVDPSVTYQTFDGAGAAITGSSAYLMQKKMNATQRDTLLNDLFGSSGIGISLVRHTIGASDFNQDGSWTYDDAPAGEMDYNLTRFSIAKDADVIAAIKGAMAKNSALKVMGSPWSAPAWMKVNDQLHGSYLKYWDSGVYTSYANYFVKYLKAYQAEGVPVYAITVQNEPDYATTGYPSMSMGPSEQANFIKNYLAPAFNNNQLNTKIIGFDHNWDKSWYPDQLLADADVRNVIDGTAWHCYGGDNASPQSTIHDKYPTENIYFTECSGGGWATNFGDNMQWFMTNIIIGTARNWAKTTQTWNLALDQNGGPINGGCTNCRGVVTIDSNTGNYTKNEEYYALGHLTKFVKPGAVRISTNNFSGGIENVAFRNPDGTISLLAVNNSSSQNTFKVRWNGQKIEYTLPAKAAVTLQWQGGSGMSISNPIQNAGFETGSLSNWSEWHPAGQALAHKVDSGDPHNGTYKLVHYEGGAYQQLTSQQLTVPNGTYKLSAWVRSGGGQKAMHLYANGYGGNEVTAAIGGTAVSSWTKYETASFTVTNGTVNIGVWTDANAGNWSVFDDFELVKIN</sequence>
<name>A0ABW5PIB7_9BACL</name>
<evidence type="ECO:0000259" key="8">
    <source>
        <dbReference type="Pfam" id="PF17189"/>
    </source>
</evidence>
<dbReference type="PANTHER" id="PTHR11069">
    <property type="entry name" value="GLUCOSYLCERAMIDASE"/>
    <property type="match status" value="1"/>
</dbReference>
<proteinExistence type="inferred from homology"/>
<protein>
    <submittedName>
        <fullName evidence="9">Glycoside hydrolase family 30 beta sandwich domain-containing protein</fullName>
    </submittedName>
</protein>
<dbReference type="InterPro" id="IPR033452">
    <property type="entry name" value="GH30_C"/>
</dbReference>
<dbReference type="InterPro" id="IPR017853">
    <property type="entry name" value="GH"/>
</dbReference>
<gene>
    <name evidence="9" type="ORF">ACFSUF_18385</name>
</gene>
<dbReference type="EMBL" id="JBHUME010000011">
    <property type="protein sequence ID" value="MFD2614383.1"/>
    <property type="molecule type" value="Genomic_DNA"/>
</dbReference>
<dbReference type="InterPro" id="IPR008979">
    <property type="entry name" value="Galactose-bd-like_sf"/>
</dbReference>
<dbReference type="Pfam" id="PF02055">
    <property type="entry name" value="Glyco_hydro_30"/>
    <property type="match status" value="1"/>
</dbReference>
<dbReference type="InterPro" id="IPR003305">
    <property type="entry name" value="CenC_carb-bd"/>
</dbReference>
<feature type="chain" id="PRO_5047384302" evidence="5">
    <location>
        <begin position="30"/>
        <end position="632"/>
    </location>
</feature>
<evidence type="ECO:0000256" key="1">
    <source>
        <dbReference type="ARBA" id="ARBA00005382"/>
    </source>
</evidence>